<dbReference type="InterPro" id="IPR036849">
    <property type="entry name" value="Enolase-like_C_sf"/>
</dbReference>
<dbReference type="RefSeq" id="WP_109871198.1">
    <property type="nucleotide sequence ID" value="NZ_QGNA01000003.1"/>
</dbReference>
<dbReference type="AlphaFoldDB" id="A0A317FC48"/>
<organism evidence="1 2">
    <name type="scientific">Falsiroseomonas bella</name>
    <dbReference type="NCBI Taxonomy" id="2184016"/>
    <lineage>
        <taxon>Bacteria</taxon>
        <taxon>Pseudomonadati</taxon>
        <taxon>Pseudomonadota</taxon>
        <taxon>Alphaproteobacteria</taxon>
        <taxon>Acetobacterales</taxon>
        <taxon>Roseomonadaceae</taxon>
        <taxon>Falsiroseomonas</taxon>
    </lineage>
</organism>
<comment type="caution">
    <text evidence="1">The sequence shown here is derived from an EMBL/GenBank/DDBJ whole genome shotgun (WGS) entry which is preliminary data.</text>
</comment>
<accession>A0A317FC48</accession>
<dbReference type="Gene3D" id="3.20.20.120">
    <property type="entry name" value="Enolase-like C-terminal domain"/>
    <property type="match status" value="1"/>
</dbReference>
<proteinExistence type="predicted"/>
<dbReference type="Proteomes" id="UP000245765">
    <property type="component" value="Unassembled WGS sequence"/>
</dbReference>
<sequence length="475" mass="51847">MHAPRFSLIETQRLEWPFKLRMPFRFGVITVTHGRQAVVRARIRLEDGSEHWGVAAETLAAKWFDKDPALSDAQNEQQLRRALEIATEATRAAGANTAFGHFADTYAQVTAAAGAEKLNPLVASYGRALLDRAMLDALLKAKGFSFWRGMRANIGGMLPHAVVPDLAGFDFSALLAALDPLRRIHARHTVGLVDPITASDQAERVDDGLPETLEDVAATYRHRYWKLKVGGNVQADVERLSRIASVLDRLHGGYHASLDGNEQYEDAEGALALWRAMEAEPRLAKLRNSILFIEQPVKRARALDTGMGTLAAARPVIIDESDGPLDAFVTGKALGYAGVSSKACKGVWRSLVNLARCRAWNAAEGRDRYFMSAEDLTTLAGICVQQDLALVSFMGLPHVERNGHHFVDGFAGRPKAEAVRFMEAHPDLYADTARGPRLAIRDGVLDLGSLDVPGLGASTEPDFAAMEPMPKAAWP</sequence>
<dbReference type="SUPFAM" id="SSF51604">
    <property type="entry name" value="Enolase C-terminal domain-like"/>
    <property type="match status" value="1"/>
</dbReference>
<evidence type="ECO:0000313" key="1">
    <source>
        <dbReference type="EMBL" id="PWS36405.1"/>
    </source>
</evidence>
<protein>
    <submittedName>
        <fullName evidence="1">Mandelate racemase</fullName>
    </submittedName>
</protein>
<reference evidence="2" key="1">
    <citation type="submission" date="2018-05" db="EMBL/GenBank/DDBJ databases">
        <authorList>
            <person name="Du Z."/>
            <person name="Wang X."/>
        </authorList>
    </citation>
    <scope>NUCLEOTIDE SEQUENCE [LARGE SCALE GENOMIC DNA]</scope>
    <source>
        <strain evidence="2">CQN31</strain>
    </source>
</reference>
<dbReference type="OrthoDB" id="7809546at2"/>
<dbReference type="EMBL" id="QGNA01000003">
    <property type="protein sequence ID" value="PWS36405.1"/>
    <property type="molecule type" value="Genomic_DNA"/>
</dbReference>
<evidence type="ECO:0000313" key="2">
    <source>
        <dbReference type="Proteomes" id="UP000245765"/>
    </source>
</evidence>
<name>A0A317FC48_9PROT</name>
<gene>
    <name evidence="1" type="ORF">DFH01_14675</name>
</gene>
<keyword evidence="2" id="KW-1185">Reference proteome</keyword>